<evidence type="ECO:0000256" key="4">
    <source>
        <dbReference type="ARBA" id="ARBA00022989"/>
    </source>
</evidence>
<dbReference type="GO" id="GO:0016020">
    <property type="term" value="C:membrane"/>
    <property type="evidence" value="ECO:0007669"/>
    <property type="project" value="UniProtKB-SubCell"/>
</dbReference>
<feature type="transmembrane region" description="Helical" evidence="7">
    <location>
        <begin position="88"/>
        <end position="111"/>
    </location>
</feature>
<dbReference type="Gene3D" id="1.20.1250.20">
    <property type="entry name" value="MFS general substrate transporter like domains"/>
    <property type="match status" value="2"/>
</dbReference>
<keyword evidence="5 7" id="KW-0472">Membrane</keyword>
<feature type="transmembrane region" description="Helical" evidence="7">
    <location>
        <begin position="257"/>
        <end position="276"/>
    </location>
</feature>
<reference evidence="8 9" key="1">
    <citation type="journal article" date="2023" name="IMA Fungus">
        <title>Comparative genomic study of the Penicillium genus elucidates a diverse pangenome and 15 lateral gene transfer events.</title>
        <authorList>
            <person name="Petersen C."/>
            <person name="Sorensen T."/>
            <person name="Nielsen M.R."/>
            <person name="Sondergaard T.E."/>
            <person name="Sorensen J.L."/>
            <person name="Fitzpatrick D.A."/>
            <person name="Frisvad J.C."/>
            <person name="Nielsen K.L."/>
        </authorList>
    </citation>
    <scope>NUCLEOTIDE SEQUENCE [LARGE SCALE GENOMIC DNA]</scope>
    <source>
        <strain evidence="8 9">IBT 35679</strain>
    </source>
</reference>
<accession>A0AAD6D243</accession>
<evidence type="ECO:0008006" key="10">
    <source>
        <dbReference type="Google" id="ProtNLM"/>
    </source>
</evidence>
<feature type="transmembrane region" description="Helical" evidence="7">
    <location>
        <begin position="288"/>
        <end position="308"/>
    </location>
</feature>
<name>A0AAD6D243_9EURO</name>
<feature type="region of interest" description="Disordered" evidence="6">
    <location>
        <begin position="212"/>
        <end position="237"/>
    </location>
</feature>
<evidence type="ECO:0000256" key="7">
    <source>
        <dbReference type="SAM" id="Phobius"/>
    </source>
</evidence>
<dbReference type="InterPro" id="IPR036259">
    <property type="entry name" value="MFS_trans_sf"/>
</dbReference>
<feature type="transmembrane region" description="Helical" evidence="7">
    <location>
        <begin position="117"/>
        <end position="141"/>
    </location>
</feature>
<protein>
    <recommendedName>
        <fullName evidence="10">Major facilitator superfamily (MFS) profile domain-containing protein</fullName>
    </recommendedName>
</protein>
<sequence>MITSAWGQSWRSSTWFTITAMVAALFTDTFLASFIVPILPYMLEVRIGLDPSRTQRTISWLLAENAAVDVIVRIPLAHFADKSTSTRGWLLSALGIIMINTAATAAGLYLADEAQVPILFITQSVQAVASSIMWVAGYTTVAKVTSLENTAKTYALISMASCLGYSTGPMVSGTLLQLKGYWVAWTSAFLLLGIDMAFRLLMVEKKREEIDTTGDSITEQDPDSERSALLSTHPDEPETYAAPKTIPNFYRCIFSKVNFVAGVYLSVVFGLLITSFNATIPLHVRDVFGWGGMQSGFMFACLQAPRLAMSPFVGWLKDRFGTRIPTASGFATLAPLFWLLGVPGSAQFPSIDTETWGSTIYVSAMILIGFQTTFLNGSGMIEATVAMSELQKEYPGAFGPNGGKSRAVAIVGVAWTLGACIGPLLGGTLNEKFGYYVMNCVVGKFPLPLKSAHY</sequence>
<evidence type="ECO:0000256" key="3">
    <source>
        <dbReference type="ARBA" id="ARBA00022692"/>
    </source>
</evidence>
<feature type="transmembrane region" description="Helical" evidence="7">
    <location>
        <begin position="407"/>
        <end position="426"/>
    </location>
</feature>
<keyword evidence="4 7" id="KW-1133">Transmembrane helix</keyword>
<gene>
    <name evidence="8" type="ORF">N7494_001635</name>
</gene>
<feature type="transmembrane region" description="Helical" evidence="7">
    <location>
        <begin position="360"/>
        <end position="386"/>
    </location>
</feature>
<dbReference type="PANTHER" id="PTHR23506:SF35">
    <property type="entry name" value="MAJOR FACILITATOR SUPERFAMILY (MFS) PROFILE DOMAIN-CONTAINING PROTEIN-RELATED"/>
    <property type="match status" value="1"/>
</dbReference>
<keyword evidence="2" id="KW-0813">Transport</keyword>
<feature type="transmembrane region" description="Helical" evidence="7">
    <location>
        <begin position="182"/>
        <end position="201"/>
    </location>
</feature>
<dbReference type="AlphaFoldDB" id="A0AAD6D243"/>
<evidence type="ECO:0000313" key="8">
    <source>
        <dbReference type="EMBL" id="KAJ5552257.1"/>
    </source>
</evidence>
<evidence type="ECO:0000256" key="2">
    <source>
        <dbReference type="ARBA" id="ARBA00022448"/>
    </source>
</evidence>
<proteinExistence type="predicted"/>
<organism evidence="8 9">
    <name type="scientific">Penicillium frequentans</name>
    <dbReference type="NCBI Taxonomy" id="3151616"/>
    <lineage>
        <taxon>Eukaryota</taxon>
        <taxon>Fungi</taxon>
        <taxon>Dikarya</taxon>
        <taxon>Ascomycota</taxon>
        <taxon>Pezizomycotina</taxon>
        <taxon>Eurotiomycetes</taxon>
        <taxon>Eurotiomycetidae</taxon>
        <taxon>Eurotiales</taxon>
        <taxon>Aspergillaceae</taxon>
        <taxon>Penicillium</taxon>
    </lineage>
</organism>
<evidence type="ECO:0000313" key="9">
    <source>
        <dbReference type="Proteomes" id="UP001220324"/>
    </source>
</evidence>
<evidence type="ECO:0000256" key="6">
    <source>
        <dbReference type="SAM" id="MobiDB-lite"/>
    </source>
</evidence>
<dbReference type="InterPro" id="IPR011701">
    <property type="entry name" value="MFS"/>
</dbReference>
<comment type="subcellular location">
    <subcellularLocation>
        <location evidence="1">Membrane</location>
        <topology evidence="1">Multi-pass membrane protein</topology>
    </subcellularLocation>
</comment>
<evidence type="ECO:0000256" key="5">
    <source>
        <dbReference type="ARBA" id="ARBA00023136"/>
    </source>
</evidence>
<dbReference type="Proteomes" id="UP001220324">
    <property type="component" value="Unassembled WGS sequence"/>
</dbReference>
<feature type="transmembrane region" description="Helical" evidence="7">
    <location>
        <begin position="12"/>
        <end position="38"/>
    </location>
</feature>
<dbReference type="EMBL" id="JAQIZZ010000002">
    <property type="protein sequence ID" value="KAJ5552257.1"/>
    <property type="molecule type" value="Genomic_DNA"/>
</dbReference>
<feature type="transmembrane region" description="Helical" evidence="7">
    <location>
        <begin position="320"/>
        <end position="340"/>
    </location>
</feature>
<dbReference type="Pfam" id="PF07690">
    <property type="entry name" value="MFS_1"/>
    <property type="match status" value="1"/>
</dbReference>
<comment type="caution">
    <text evidence="8">The sequence shown here is derived from an EMBL/GenBank/DDBJ whole genome shotgun (WGS) entry which is preliminary data.</text>
</comment>
<feature type="transmembrane region" description="Helical" evidence="7">
    <location>
        <begin position="153"/>
        <end position="176"/>
    </location>
</feature>
<dbReference type="PANTHER" id="PTHR23506">
    <property type="entry name" value="GH10249P"/>
    <property type="match status" value="1"/>
</dbReference>
<keyword evidence="3 7" id="KW-0812">Transmembrane</keyword>
<evidence type="ECO:0000256" key="1">
    <source>
        <dbReference type="ARBA" id="ARBA00004141"/>
    </source>
</evidence>
<dbReference type="SUPFAM" id="SSF103473">
    <property type="entry name" value="MFS general substrate transporter"/>
    <property type="match status" value="1"/>
</dbReference>
<keyword evidence="9" id="KW-1185">Reference proteome</keyword>
<dbReference type="GO" id="GO:0022857">
    <property type="term" value="F:transmembrane transporter activity"/>
    <property type="evidence" value="ECO:0007669"/>
    <property type="project" value="InterPro"/>
</dbReference>
<dbReference type="InterPro" id="IPR050930">
    <property type="entry name" value="MFS_Vesicular_Transporter"/>
</dbReference>